<dbReference type="AlphaFoldDB" id="W7YGU3"/>
<comment type="caution">
    <text evidence="2">The sequence shown here is derived from an EMBL/GenBank/DDBJ whole genome shotgun (WGS) entry which is preliminary data.</text>
</comment>
<proteinExistence type="predicted"/>
<keyword evidence="3" id="KW-1185">Reference proteome</keyword>
<protein>
    <recommendedName>
        <fullName evidence="1">ThuA-like domain-containing protein</fullName>
    </recommendedName>
</protein>
<dbReference type="STRING" id="1236976.JCM16418_4305"/>
<dbReference type="PANTHER" id="PTHR40469:SF2">
    <property type="entry name" value="GALACTOSE-BINDING DOMAIN-LIKE SUPERFAMILY PROTEIN"/>
    <property type="match status" value="1"/>
</dbReference>
<dbReference type="Proteomes" id="UP000019364">
    <property type="component" value="Unassembled WGS sequence"/>
</dbReference>
<feature type="domain" description="ThuA-like" evidence="1">
    <location>
        <begin position="33"/>
        <end position="209"/>
    </location>
</feature>
<name>W7YGU3_9BACL</name>
<evidence type="ECO:0000313" key="3">
    <source>
        <dbReference type="Proteomes" id="UP000019364"/>
    </source>
</evidence>
<gene>
    <name evidence="2" type="ORF">JCM16418_4305</name>
</gene>
<evidence type="ECO:0000259" key="1">
    <source>
        <dbReference type="Pfam" id="PF06283"/>
    </source>
</evidence>
<dbReference type="OrthoDB" id="9816308at2"/>
<sequence>MNTKKKSLLLGDYTHPKFHPLQGVDAQISHILNDVMSVQCSENKNMLLAENIKHFDLCICYIDLWDEKISRQQAAGLLSYVSQGGGLLVLHNGISIGNRRHEMAQLLGGRFIGHPAIQPLSFRVSEGQHAITGGIESFELDEEPFQFQFDPFTEKAVLLEYKQGDEWHPAAWKHNYGLGRVAYLMPGHHEPSFLHPQVRKLILQAAKYAAHLPV</sequence>
<evidence type="ECO:0000313" key="2">
    <source>
        <dbReference type="EMBL" id="GAF10130.1"/>
    </source>
</evidence>
<dbReference type="SUPFAM" id="SSF52317">
    <property type="entry name" value="Class I glutamine amidotransferase-like"/>
    <property type="match status" value="1"/>
</dbReference>
<dbReference type="PANTHER" id="PTHR40469">
    <property type="entry name" value="SECRETED GLYCOSYL HYDROLASE"/>
    <property type="match status" value="1"/>
</dbReference>
<dbReference type="Gene3D" id="3.40.50.880">
    <property type="match status" value="1"/>
</dbReference>
<accession>W7YGU3</accession>
<organism evidence="2 3">
    <name type="scientific">Paenibacillus pini JCM 16418</name>
    <dbReference type="NCBI Taxonomy" id="1236976"/>
    <lineage>
        <taxon>Bacteria</taxon>
        <taxon>Bacillati</taxon>
        <taxon>Bacillota</taxon>
        <taxon>Bacilli</taxon>
        <taxon>Bacillales</taxon>
        <taxon>Paenibacillaceae</taxon>
        <taxon>Paenibacillus</taxon>
    </lineage>
</organism>
<dbReference type="InterPro" id="IPR029062">
    <property type="entry name" value="Class_I_gatase-like"/>
</dbReference>
<dbReference type="eggNOG" id="COG3828">
    <property type="taxonomic scope" value="Bacteria"/>
</dbReference>
<reference evidence="2 3" key="1">
    <citation type="journal article" date="2014" name="Genome Announc.">
        <title>Draft Genome Sequence of Paenibacillus pini JCM 16418T, Isolated from the Rhizosphere of Pine Tree.</title>
        <authorList>
            <person name="Yuki M."/>
            <person name="Oshima K."/>
            <person name="Suda W."/>
            <person name="Oshida Y."/>
            <person name="Kitamura K."/>
            <person name="Iida Y."/>
            <person name="Hattori M."/>
            <person name="Ohkuma M."/>
        </authorList>
    </citation>
    <scope>NUCLEOTIDE SEQUENCE [LARGE SCALE GENOMIC DNA]</scope>
    <source>
        <strain evidence="2 3">JCM 16418</strain>
    </source>
</reference>
<dbReference type="InterPro" id="IPR029010">
    <property type="entry name" value="ThuA-like"/>
</dbReference>
<dbReference type="EMBL" id="BAVZ01000018">
    <property type="protein sequence ID" value="GAF10130.1"/>
    <property type="molecule type" value="Genomic_DNA"/>
</dbReference>
<dbReference type="Pfam" id="PF06283">
    <property type="entry name" value="ThuA"/>
    <property type="match status" value="1"/>
</dbReference>
<dbReference type="RefSeq" id="WP_036652287.1">
    <property type="nucleotide sequence ID" value="NZ_BAVZ01000018.1"/>
</dbReference>